<proteinExistence type="predicted"/>
<reference evidence="2" key="1">
    <citation type="submission" date="2016-10" db="EMBL/GenBank/DDBJ databases">
        <authorList>
            <person name="Varghese N."/>
            <person name="Submissions S."/>
        </authorList>
    </citation>
    <scope>NUCLEOTIDE SEQUENCE [LARGE SCALE GENOMIC DNA]</scope>
    <source>
        <strain evidence="2">RD 26</strain>
    </source>
</reference>
<organism evidence="1 2">
    <name type="scientific">Halorubrum sodomense</name>
    <dbReference type="NCBI Taxonomy" id="35743"/>
    <lineage>
        <taxon>Archaea</taxon>
        <taxon>Methanobacteriati</taxon>
        <taxon>Methanobacteriota</taxon>
        <taxon>Stenosarchaea group</taxon>
        <taxon>Halobacteria</taxon>
        <taxon>Halobacteriales</taxon>
        <taxon>Haloferacaceae</taxon>
        <taxon>Halorubrum</taxon>
    </lineage>
</organism>
<sequence length="531" mass="60334">MPAKIFIKRADDSDSIESGEIDGHGRVVSELDDRYESGPSLSETDMQSLVREKIQSLIEDDTVTEDSVDALLESFREALHKWQREPEKVVLLLKYNDYVVISHGHTEDGSYSTGDNYEVGERILDTDNIISSAKVTQTAGDEFQLEYHSRSKSDYFRRYIGLSDATTEEVSVYVTFDYNGEGINTYININESEFIENDNIEISPEERTITLYGDEHPLQKVSWNGSTYTGSQSHRLQAFLSDLDRKQNNLHTHDEKLTNIDSNIEKAGDEEVIEAIDHVQVGDSRYSKVGTEGDIIPIYATEKYDYLTPEFLNRIIERIVDGSTLRLYAPAAGYSRTPLTIPTSGEDYRIEFKSIDQEDVDTPTKKVLDSVYEDIDENIRDDMMAKMLTRVLFELIDISSDTNTEYLKKACQSFTITQSRSVEHESDVIEYKQELADDLEEQIISESDTEGLKIIVWGITEDRKYQISPLDSTPDSDTCRQLEQRCEERTSLENVKIHEINIDDDDTSGKIMLGLMLGNSSTSEAVAQIFG</sequence>
<keyword evidence="2" id="KW-1185">Reference proteome</keyword>
<name>A0A1I6HPT9_HALSD</name>
<dbReference type="AlphaFoldDB" id="A0A1I6HPT9"/>
<dbReference type="Proteomes" id="UP000198932">
    <property type="component" value="Unassembled WGS sequence"/>
</dbReference>
<evidence type="ECO:0000313" key="1">
    <source>
        <dbReference type="EMBL" id="SFR56469.1"/>
    </source>
</evidence>
<gene>
    <name evidence="1" type="ORF">SAMN04487937_2802</name>
</gene>
<dbReference type="RefSeq" id="WP_143103883.1">
    <property type="nucleotide sequence ID" value="NZ_FOYN01000004.1"/>
</dbReference>
<accession>A0A1I6HPT9</accession>
<dbReference type="EMBL" id="FOYN01000004">
    <property type="protein sequence ID" value="SFR56469.1"/>
    <property type="molecule type" value="Genomic_DNA"/>
</dbReference>
<protein>
    <submittedName>
        <fullName evidence="1">Uncharacterized protein</fullName>
    </submittedName>
</protein>
<evidence type="ECO:0000313" key="2">
    <source>
        <dbReference type="Proteomes" id="UP000198932"/>
    </source>
</evidence>